<dbReference type="Gene3D" id="1.20.1250.20">
    <property type="entry name" value="MFS general substrate transporter like domains"/>
    <property type="match status" value="1"/>
</dbReference>
<comment type="caution">
    <text evidence="6">The sequence shown here is derived from an EMBL/GenBank/DDBJ whole genome shotgun (WGS) entry which is preliminary data.</text>
</comment>
<evidence type="ECO:0000313" key="6">
    <source>
        <dbReference type="EMBL" id="KAL3805942.1"/>
    </source>
</evidence>
<dbReference type="PANTHER" id="PTHR10924">
    <property type="entry name" value="MAJOR FACILITATOR SUPERFAMILY PROTEIN-RELATED"/>
    <property type="match status" value="1"/>
</dbReference>
<dbReference type="EMBL" id="JABMIG020000001">
    <property type="protein sequence ID" value="KAL3805942.1"/>
    <property type="molecule type" value="Genomic_DNA"/>
</dbReference>
<feature type="transmembrane region" description="Helical" evidence="5">
    <location>
        <begin position="274"/>
        <end position="291"/>
    </location>
</feature>
<keyword evidence="4 5" id="KW-0472">Membrane</keyword>
<dbReference type="PANTHER" id="PTHR10924:SF6">
    <property type="entry name" value="SOLUTE CARRIER FAMILY 49 MEMBER A3"/>
    <property type="match status" value="1"/>
</dbReference>
<dbReference type="SUPFAM" id="SSF103473">
    <property type="entry name" value="MFS general substrate transporter"/>
    <property type="match status" value="1"/>
</dbReference>
<dbReference type="GO" id="GO:0016020">
    <property type="term" value="C:membrane"/>
    <property type="evidence" value="ECO:0007669"/>
    <property type="project" value="UniProtKB-SubCell"/>
</dbReference>
<feature type="transmembrane region" description="Helical" evidence="5">
    <location>
        <begin position="434"/>
        <end position="458"/>
    </location>
</feature>
<feature type="transmembrane region" description="Helical" evidence="5">
    <location>
        <begin position="132"/>
        <end position="151"/>
    </location>
</feature>
<comment type="subcellular location">
    <subcellularLocation>
        <location evidence="1">Membrane</location>
        <topology evidence="1">Multi-pass membrane protein</topology>
    </subcellularLocation>
</comment>
<evidence type="ECO:0000256" key="5">
    <source>
        <dbReference type="SAM" id="Phobius"/>
    </source>
</evidence>
<feature type="transmembrane region" description="Helical" evidence="5">
    <location>
        <begin position="311"/>
        <end position="331"/>
    </location>
</feature>
<dbReference type="InterPro" id="IPR011701">
    <property type="entry name" value="MFS"/>
</dbReference>
<feature type="transmembrane region" description="Helical" evidence="5">
    <location>
        <begin position="343"/>
        <end position="362"/>
    </location>
</feature>
<dbReference type="Proteomes" id="UP001516023">
    <property type="component" value="Unassembled WGS sequence"/>
</dbReference>
<dbReference type="InterPro" id="IPR049680">
    <property type="entry name" value="FLVCR1-2_SLC49-like"/>
</dbReference>
<evidence type="ECO:0000256" key="1">
    <source>
        <dbReference type="ARBA" id="ARBA00004141"/>
    </source>
</evidence>
<dbReference type="AlphaFoldDB" id="A0ABD3R1C6"/>
<reference evidence="6 7" key="1">
    <citation type="journal article" date="2020" name="G3 (Bethesda)">
        <title>Improved Reference Genome for Cyclotella cryptica CCMP332, a Model for Cell Wall Morphogenesis, Salinity Adaptation, and Lipid Production in Diatoms (Bacillariophyta).</title>
        <authorList>
            <person name="Roberts W.R."/>
            <person name="Downey K.M."/>
            <person name="Ruck E.C."/>
            <person name="Traller J.C."/>
            <person name="Alverson A.J."/>
        </authorList>
    </citation>
    <scope>NUCLEOTIDE SEQUENCE [LARGE SCALE GENOMIC DNA]</scope>
    <source>
        <strain evidence="6 7">CCMP332</strain>
    </source>
</reference>
<evidence type="ECO:0000313" key="7">
    <source>
        <dbReference type="Proteomes" id="UP001516023"/>
    </source>
</evidence>
<dbReference type="InterPro" id="IPR036259">
    <property type="entry name" value="MFS_trans_sf"/>
</dbReference>
<evidence type="ECO:0000256" key="4">
    <source>
        <dbReference type="ARBA" id="ARBA00023136"/>
    </source>
</evidence>
<sequence>MKQQRRSRLFNGGRPHSWTAVSALCIASFNIGSSPMSTSYAFVHTFSGMACHENQTRLKTTTQQRKPSLFQRHTSIGIDNDNNNKPLLSGNISLRAANSNSDPGVQEQSISNSKFKKYPIEPKVYPQRWTQLVYLSLLALLSDWICFSLAASPSSFANAYPNSSAADLIDIFLFTNVASCFLVTDVVARFGLGTCIKGAAAIMTAGCLLRSGLPEMNLFANAVSESDLSAASAMTGTTLSLVQAVTDVLPDPISDLISADTLTEASRSAGLEPYPLLVLGTILVGFAQPYFQCTPPMLSATWFASNERATATATALNFNQIGIAIAFLVGGHMAKNEVGIHDYFGLISLLCVFVTLGTFLQFEDKPPSPPSYSEIEKMMRGEKEPPFLVSVKKLFGTPGFSIPLAAFICSISITNIVGTFIDEVMERGGITSQLGVDLAGAGFEFAILLGGIIIGGYVDETKQYKSVTLACLAATMLFVIPLGLTDHMLGNEPVLLVLALLGLGLSCGPIQPINAELAVDVTYPSDETAVESVQQVGGNLVSALLVPVAEWALKQDYEFFKQVRPLDSDIRGDVVLLFAVAAATIVYFSTFDSPLRRTMADSDEGPMDSDNTTFNVSSGIYASEENGASKFSEFVG</sequence>
<evidence type="ECO:0008006" key="8">
    <source>
        <dbReference type="Google" id="ProtNLM"/>
    </source>
</evidence>
<keyword evidence="3 5" id="KW-1133">Transmembrane helix</keyword>
<keyword evidence="7" id="KW-1185">Reference proteome</keyword>
<feature type="transmembrane region" description="Helical" evidence="5">
    <location>
        <begin position="574"/>
        <end position="591"/>
    </location>
</feature>
<name>A0ABD3R1C6_9STRA</name>
<feature type="transmembrane region" description="Helical" evidence="5">
    <location>
        <begin position="400"/>
        <end position="422"/>
    </location>
</feature>
<evidence type="ECO:0000256" key="2">
    <source>
        <dbReference type="ARBA" id="ARBA00022692"/>
    </source>
</evidence>
<feature type="transmembrane region" description="Helical" evidence="5">
    <location>
        <begin position="464"/>
        <end position="482"/>
    </location>
</feature>
<feature type="transmembrane region" description="Helical" evidence="5">
    <location>
        <begin position="494"/>
        <end position="513"/>
    </location>
</feature>
<organism evidence="6 7">
    <name type="scientific">Cyclotella cryptica</name>
    <dbReference type="NCBI Taxonomy" id="29204"/>
    <lineage>
        <taxon>Eukaryota</taxon>
        <taxon>Sar</taxon>
        <taxon>Stramenopiles</taxon>
        <taxon>Ochrophyta</taxon>
        <taxon>Bacillariophyta</taxon>
        <taxon>Coscinodiscophyceae</taxon>
        <taxon>Thalassiosirophycidae</taxon>
        <taxon>Stephanodiscales</taxon>
        <taxon>Stephanodiscaceae</taxon>
        <taxon>Cyclotella</taxon>
    </lineage>
</organism>
<evidence type="ECO:0000256" key="3">
    <source>
        <dbReference type="ARBA" id="ARBA00022989"/>
    </source>
</evidence>
<gene>
    <name evidence="6" type="ORF">HJC23_007903</name>
</gene>
<proteinExistence type="predicted"/>
<keyword evidence="2 5" id="KW-0812">Transmembrane</keyword>
<feature type="transmembrane region" description="Helical" evidence="5">
    <location>
        <begin position="171"/>
        <end position="192"/>
    </location>
</feature>
<dbReference type="Pfam" id="PF07690">
    <property type="entry name" value="MFS_1"/>
    <property type="match status" value="1"/>
</dbReference>
<protein>
    <recommendedName>
        <fullName evidence="8">Major facilitator superfamily (MFS) profile domain-containing protein</fullName>
    </recommendedName>
</protein>
<accession>A0ABD3R1C6</accession>